<gene>
    <name evidence="13" type="ORF">H5411_28105</name>
</gene>
<keyword evidence="5" id="KW-0288">FMN</keyword>
<keyword evidence="8" id="KW-0547">Nucleotide-binding</keyword>
<comment type="catalytic activity">
    <reaction evidence="11">
        <text>FMN + ATP + H(+) = FAD + diphosphate</text>
        <dbReference type="Rhea" id="RHEA:17237"/>
        <dbReference type="ChEBI" id="CHEBI:15378"/>
        <dbReference type="ChEBI" id="CHEBI:30616"/>
        <dbReference type="ChEBI" id="CHEBI:33019"/>
        <dbReference type="ChEBI" id="CHEBI:57692"/>
        <dbReference type="ChEBI" id="CHEBI:58210"/>
        <dbReference type="EC" id="2.7.7.2"/>
    </reaction>
</comment>
<keyword evidence="7" id="KW-0548">Nucleotidyltransferase</keyword>
<evidence type="ECO:0000256" key="2">
    <source>
        <dbReference type="ARBA" id="ARBA00010214"/>
    </source>
</evidence>
<evidence type="ECO:0000313" key="13">
    <source>
        <dbReference type="EMBL" id="MBB2502986.1"/>
    </source>
</evidence>
<dbReference type="GO" id="GO:0008531">
    <property type="term" value="F:riboflavin kinase activity"/>
    <property type="evidence" value="ECO:0007669"/>
    <property type="project" value="TreeGrafter"/>
</dbReference>
<dbReference type="Pfam" id="PF06574">
    <property type="entry name" value="FAD_syn"/>
    <property type="match status" value="1"/>
</dbReference>
<dbReference type="UniPathway" id="UPA00277">
    <property type="reaction ID" value="UER00407"/>
</dbReference>
<evidence type="ECO:0000256" key="10">
    <source>
        <dbReference type="ARBA" id="ARBA00022840"/>
    </source>
</evidence>
<feature type="domain" description="FAD synthetase" evidence="12">
    <location>
        <begin position="1"/>
        <end position="134"/>
    </location>
</feature>
<reference evidence="13 14" key="1">
    <citation type="submission" date="2020-08" db="EMBL/GenBank/DDBJ databases">
        <title>Amycolatopsis echigonensis JCM 21831.</title>
        <authorList>
            <person name="Tedsree N."/>
            <person name="Kuncharoen N."/>
            <person name="Likhitwitayawuid K."/>
            <person name="Tanasupawat S."/>
        </authorList>
    </citation>
    <scope>NUCLEOTIDE SEQUENCE [LARGE SCALE GENOMIC DNA]</scope>
    <source>
        <strain evidence="13 14">JCM 21831</strain>
    </source>
</reference>
<comment type="caution">
    <text evidence="13">The sequence shown here is derived from an EMBL/GenBank/DDBJ whole genome shotgun (WGS) entry which is preliminary data.</text>
</comment>
<organism evidence="13 14">
    <name type="scientific">Amycolatopsis echigonensis</name>
    <dbReference type="NCBI Taxonomy" id="2576905"/>
    <lineage>
        <taxon>Bacteria</taxon>
        <taxon>Bacillati</taxon>
        <taxon>Actinomycetota</taxon>
        <taxon>Actinomycetes</taxon>
        <taxon>Pseudonocardiales</taxon>
        <taxon>Pseudonocardiaceae</taxon>
        <taxon>Amycolatopsis</taxon>
    </lineage>
</organism>
<accession>A0A8E1W325</accession>
<dbReference type="CDD" id="cd02064">
    <property type="entry name" value="FAD_synthetase_N"/>
    <property type="match status" value="1"/>
</dbReference>
<dbReference type="GO" id="GO:0006747">
    <property type="term" value="P:FAD biosynthetic process"/>
    <property type="evidence" value="ECO:0007669"/>
    <property type="project" value="UniProtKB-UniPathway"/>
</dbReference>
<evidence type="ECO:0000256" key="7">
    <source>
        <dbReference type="ARBA" id="ARBA00022695"/>
    </source>
</evidence>
<keyword evidence="6" id="KW-0808">Transferase</keyword>
<dbReference type="Gene3D" id="3.40.50.620">
    <property type="entry name" value="HUPs"/>
    <property type="match status" value="1"/>
</dbReference>
<evidence type="ECO:0000256" key="6">
    <source>
        <dbReference type="ARBA" id="ARBA00022679"/>
    </source>
</evidence>
<evidence type="ECO:0000256" key="4">
    <source>
        <dbReference type="ARBA" id="ARBA00022630"/>
    </source>
</evidence>
<evidence type="ECO:0000256" key="9">
    <source>
        <dbReference type="ARBA" id="ARBA00022827"/>
    </source>
</evidence>
<evidence type="ECO:0000313" key="14">
    <source>
        <dbReference type="Proteomes" id="UP000550260"/>
    </source>
</evidence>
<dbReference type="EC" id="2.7.7.2" evidence="3"/>
<dbReference type="GO" id="GO:0003919">
    <property type="term" value="F:FMN adenylyltransferase activity"/>
    <property type="evidence" value="ECO:0007669"/>
    <property type="project" value="UniProtKB-EC"/>
</dbReference>
<dbReference type="GO" id="GO:0009231">
    <property type="term" value="P:riboflavin biosynthetic process"/>
    <property type="evidence" value="ECO:0007669"/>
    <property type="project" value="InterPro"/>
</dbReference>
<dbReference type="EMBL" id="JACJHR010000046">
    <property type="protein sequence ID" value="MBB2502986.1"/>
    <property type="molecule type" value="Genomic_DNA"/>
</dbReference>
<evidence type="ECO:0000259" key="12">
    <source>
        <dbReference type="Pfam" id="PF06574"/>
    </source>
</evidence>
<evidence type="ECO:0000256" key="1">
    <source>
        <dbReference type="ARBA" id="ARBA00004726"/>
    </source>
</evidence>
<evidence type="ECO:0000256" key="8">
    <source>
        <dbReference type="ARBA" id="ARBA00022741"/>
    </source>
</evidence>
<sequence>MGVFDGVHRGHARLIERAVSLGRQSGLPVVLTTFDPHPASVVGQRRDTSLLTTLERRAALATDLGCAAVLVLPFDQVMAQTSPEDFAAAVFDKALSARAVLVGARFRFGHRGAGDIARLKDLGACHGFAAHEVELRPGCSSTRVRELLGKGDVRGAARVLGRPHRASVCGKPECRCAPEKLPAPGTYVVDVNGVRRGTATIGKEGGISLDGRTAVAIPTTVDFISRADPGRDRAAVPDLSAIA</sequence>
<comment type="similarity">
    <text evidence="2">Belongs to the RibF family.</text>
</comment>
<protein>
    <recommendedName>
        <fullName evidence="3">FAD synthase</fullName>
        <ecNumber evidence="3">2.7.7.2</ecNumber>
    </recommendedName>
</protein>
<dbReference type="AlphaFoldDB" id="A0A8E1W325"/>
<evidence type="ECO:0000256" key="5">
    <source>
        <dbReference type="ARBA" id="ARBA00022643"/>
    </source>
</evidence>
<dbReference type="InterPro" id="IPR023468">
    <property type="entry name" value="Riboflavin_kinase"/>
</dbReference>
<dbReference type="Proteomes" id="UP000550260">
    <property type="component" value="Unassembled WGS sequence"/>
</dbReference>
<evidence type="ECO:0000256" key="11">
    <source>
        <dbReference type="ARBA" id="ARBA00049494"/>
    </source>
</evidence>
<comment type="pathway">
    <text evidence="1">Cofactor biosynthesis; FAD biosynthesis; FAD from FMN: step 1/1.</text>
</comment>
<evidence type="ECO:0000256" key="3">
    <source>
        <dbReference type="ARBA" id="ARBA00012393"/>
    </source>
</evidence>
<dbReference type="GO" id="GO:0009398">
    <property type="term" value="P:FMN biosynthetic process"/>
    <property type="evidence" value="ECO:0007669"/>
    <property type="project" value="TreeGrafter"/>
</dbReference>
<dbReference type="SUPFAM" id="SSF52374">
    <property type="entry name" value="Nucleotidylyl transferase"/>
    <property type="match status" value="1"/>
</dbReference>
<dbReference type="InterPro" id="IPR015864">
    <property type="entry name" value="FAD_synthase"/>
</dbReference>
<dbReference type="InterPro" id="IPR014729">
    <property type="entry name" value="Rossmann-like_a/b/a_fold"/>
</dbReference>
<keyword evidence="4" id="KW-0285">Flavoprotein</keyword>
<dbReference type="GO" id="GO:0005524">
    <property type="term" value="F:ATP binding"/>
    <property type="evidence" value="ECO:0007669"/>
    <property type="project" value="UniProtKB-KW"/>
</dbReference>
<name>A0A8E1W325_9PSEU</name>
<dbReference type="PANTHER" id="PTHR22749">
    <property type="entry name" value="RIBOFLAVIN KINASE/FMN ADENYLYLTRANSFERASE"/>
    <property type="match status" value="1"/>
</dbReference>
<dbReference type="PANTHER" id="PTHR22749:SF6">
    <property type="entry name" value="RIBOFLAVIN KINASE"/>
    <property type="match status" value="1"/>
</dbReference>
<keyword evidence="10" id="KW-0067">ATP-binding</keyword>
<proteinExistence type="inferred from homology"/>
<keyword evidence="9" id="KW-0274">FAD</keyword>